<dbReference type="Proteomes" id="UP000265618">
    <property type="component" value="Unassembled WGS sequence"/>
</dbReference>
<comment type="caution">
    <text evidence="2">The sequence shown here is derived from an EMBL/GenBank/DDBJ whole genome shotgun (WGS) entry which is preliminary data.</text>
</comment>
<feature type="transmembrane region" description="Helical" evidence="1">
    <location>
        <begin position="98"/>
        <end position="119"/>
    </location>
</feature>
<evidence type="ECO:0000313" key="3">
    <source>
        <dbReference type="Proteomes" id="UP000265618"/>
    </source>
</evidence>
<feature type="transmembrane region" description="Helical" evidence="1">
    <location>
        <begin position="125"/>
        <end position="143"/>
    </location>
</feature>
<accession>A0A9K3GLE0</accession>
<keyword evidence="1" id="KW-0812">Transmembrane</keyword>
<reference evidence="2 3" key="1">
    <citation type="journal article" date="2018" name="PLoS ONE">
        <title>The draft genome of Kipferlia bialata reveals reductive genome evolution in fornicate parasites.</title>
        <authorList>
            <person name="Tanifuji G."/>
            <person name="Takabayashi S."/>
            <person name="Kume K."/>
            <person name="Takagi M."/>
            <person name="Nakayama T."/>
            <person name="Kamikawa R."/>
            <person name="Inagaki Y."/>
            <person name="Hashimoto T."/>
        </authorList>
    </citation>
    <scope>NUCLEOTIDE SEQUENCE [LARGE SCALE GENOMIC DNA]</scope>
    <source>
        <strain evidence="2">NY0173</strain>
    </source>
</reference>
<organism evidence="2 3">
    <name type="scientific">Kipferlia bialata</name>
    <dbReference type="NCBI Taxonomy" id="797122"/>
    <lineage>
        <taxon>Eukaryota</taxon>
        <taxon>Metamonada</taxon>
        <taxon>Carpediemonas-like organisms</taxon>
        <taxon>Kipferlia</taxon>
    </lineage>
</organism>
<feature type="transmembrane region" description="Helical" evidence="1">
    <location>
        <begin position="33"/>
        <end position="53"/>
    </location>
</feature>
<dbReference type="EMBL" id="BDIP01003043">
    <property type="protein sequence ID" value="GIQ87192.1"/>
    <property type="molecule type" value="Genomic_DNA"/>
</dbReference>
<protein>
    <submittedName>
        <fullName evidence="2">Uncharacterized protein</fullName>
    </submittedName>
</protein>
<evidence type="ECO:0000256" key="1">
    <source>
        <dbReference type="SAM" id="Phobius"/>
    </source>
</evidence>
<name>A0A9K3GLE0_9EUKA</name>
<proteinExistence type="predicted"/>
<sequence>MSRDGSEALDHPETHAEPQLLPDIAQFSPVPSALYACAIYMVCMGAIMCLRIIVFPHDFHTVGSYVSIICIDALCVLVGVLVFCLVGRAADLRPLMPVRISSATTFFLLLVSLVIMVYQDPEQRIFPYGEVSCSLSLLVFFLEDGRGWLPIRTKRHGWAIAVFVLLVCCGIMYRYPYPTVSLSVPPVMFTVVMSVKSVWRKNARSEAGLDQQANKMKRYG</sequence>
<evidence type="ECO:0000313" key="2">
    <source>
        <dbReference type="EMBL" id="GIQ87192.1"/>
    </source>
</evidence>
<keyword evidence="3" id="KW-1185">Reference proteome</keyword>
<feature type="transmembrane region" description="Helical" evidence="1">
    <location>
        <begin position="65"/>
        <end position="86"/>
    </location>
</feature>
<keyword evidence="1" id="KW-1133">Transmembrane helix</keyword>
<gene>
    <name evidence="2" type="ORF">KIPB_009187</name>
</gene>
<keyword evidence="1" id="KW-0472">Membrane</keyword>
<dbReference type="AlphaFoldDB" id="A0A9K3GLE0"/>
<feature type="transmembrane region" description="Helical" evidence="1">
    <location>
        <begin position="155"/>
        <end position="173"/>
    </location>
</feature>